<keyword evidence="1" id="KW-0812">Transmembrane</keyword>
<feature type="transmembrane region" description="Helical" evidence="1">
    <location>
        <begin position="69"/>
        <end position="87"/>
    </location>
</feature>
<gene>
    <name evidence="2" type="ORF">pv_58</name>
</gene>
<sequence>MKIVILLTILFLGFASCSNQYPCTSIDSKQYCLENSDCSWCPVYSTCHFIGSEARCGITSNDTKYIKDGMNFALIIVLLHSLWIVLYERSIERAFWNFIPTIIIYQIIVELMKSYLHSPNE</sequence>
<reference evidence="2 3" key="1">
    <citation type="journal article" date="2014" name="Proc. Natl. Acad. Sci. U.S.A.">
        <title>Thirty-thousand-year-old distant relative of giant icosahedral DNA viruses with a pandoravirus morphology.</title>
        <authorList>
            <person name="Legendre M."/>
            <person name="Bartoli J."/>
            <person name="Shmakova L."/>
            <person name="Jeudy S."/>
            <person name="Labadie K."/>
            <person name="Adrait A."/>
            <person name="Lescot M."/>
            <person name="Poirot O."/>
            <person name="Bertaux L."/>
            <person name="Bruley C."/>
            <person name="Coute Y."/>
            <person name="Rivkina E."/>
            <person name="Abergel C."/>
            <person name="Claverie J.M."/>
        </authorList>
    </citation>
    <scope>NUCLEOTIDE SEQUENCE [LARGE SCALE GENOMIC DNA]</scope>
    <source>
        <strain evidence="2">P1084-T</strain>
    </source>
</reference>
<feature type="transmembrane region" description="Helical" evidence="1">
    <location>
        <begin position="94"/>
        <end position="116"/>
    </location>
</feature>
<organism evidence="2 3">
    <name type="scientific">Pithovirus sibericum</name>
    <dbReference type="NCBI Taxonomy" id="1450746"/>
    <lineage>
        <taxon>Viruses</taxon>
        <taxon>Pithoviruses</taxon>
        <taxon>Orthopithovirinae</taxon>
        <taxon>Alphapithovirus</taxon>
        <taxon>Alphapithovirus sibericum</taxon>
    </lineage>
</organism>
<protein>
    <submittedName>
        <fullName evidence="2">Uncharacterized protein</fullName>
    </submittedName>
</protein>
<dbReference type="GeneID" id="18266086"/>
<dbReference type="Proteomes" id="UP000202176">
    <property type="component" value="Segment"/>
</dbReference>
<evidence type="ECO:0000313" key="2">
    <source>
        <dbReference type="EMBL" id="AHH01625.1"/>
    </source>
</evidence>
<accession>W5SA52</accession>
<evidence type="ECO:0000313" key="3">
    <source>
        <dbReference type="Proteomes" id="UP000202176"/>
    </source>
</evidence>
<proteinExistence type="predicted"/>
<keyword evidence="1" id="KW-0472">Membrane</keyword>
<keyword evidence="3" id="KW-1185">Reference proteome</keyword>
<keyword evidence="1" id="KW-1133">Transmembrane helix</keyword>
<name>W5SA52_9VIRU</name>
<dbReference type="KEGG" id="vg:18266086"/>
<evidence type="ECO:0000256" key="1">
    <source>
        <dbReference type="SAM" id="Phobius"/>
    </source>
</evidence>
<dbReference type="EMBL" id="KF740664">
    <property type="protein sequence ID" value="AHH01625.1"/>
    <property type="molecule type" value="Genomic_DNA"/>
</dbReference>
<dbReference type="PROSITE" id="PS51257">
    <property type="entry name" value="PROKAR_LIPOPROTEIN"/>
    <property type="match status" value="1"/>
</dbReference>
<dbReference type="RefSeq" id="YP_009000960.1">
    <property type="nucleotide sequence ID" value="NC_023423.1"/>
</dbReference>